<evidence type="ECO:0000313" key="2">
    <source>
        <dbReference type="EMBL" id="GHD35672.1"/>
    </source>
</evidence>
<dbReference type="EMBL" id="BMXL01000035">
    <property type="protein sequence ID" value="GHD35672.1"/>
    <property type="molecule type" value="Genomic_DNA"/>
</dbReference>
<dbReference type="AlphaFoldDB" id="A0A918XJX7"/>
<dbReference type="InterPro" id="IPR036291">
    <property type="entry name" value="NAD(P)-bd_dom_sf"/>
</dbReference>
<name>A0A918XJX7_9ACTN</name>
<dbReference type="Pfam" id="PF07993">
    <property type="entry name" value="NAD_binding_4"/>
    <property type="match status" value="1"/>
</dbReference>
<sequence>MIHLVTGATGFLGSRLILELLGQGPDHKVVALARDARGVSAQDRVLAQLREAVEKYEFPGIGTDLESRVTVVAGDFASLPDLPAKIDSAWHTAASLKFLDRDAEEIYSANVEAVENLVAWLRTHGAAELNHVSTAYVAGEAEGIISEDAFDPAIPANNYYEHSKRLGEDVVLKSGIPSRIMRPSVVVGDSTTYQTMSSAGFYGFYRSVNSFKKRVSVKLGDLFSNTPVNLITNPEARADFVTVDGCVRGMVAAGLGGADLGTVTHLTNPGGTTMGEMLDTVFFGLGLKTPNFVSSEGQLSSIDRELSEKIEFYAPYIKQAKEFEHGSAQISELTTHPISRVDLEKFLSAFSQWAGIPHSPGASHSNI</sequence>
<accession>A0A918XJX7</accession>
<dbReference type="InterPro" id="IPR051783">
    <property type="entry name" value="NAD(P)-dependent_oxidoreduct"/>
</dbReference>
<feature type="domain" description="Thioester reductase (TE)" evidence="1">
    <location>
        <begin position="5"/>
        <end position="246"/>
    </location>
</feature>
<organism evidence="2 3">
    <name type="scientific">Nocardiopsis kunsanensis</name>
    <dbReference type="NCBI Taxonomy" id="141693"/>
    <lineage>
        <taxon>Bacteria</taxon>
        <taxon>Bacillati</taxon>
        <taxon>Actinomycetota</taxon>
        <taxon>Actinomycetes</taxon>
        <taxon>Streptosporangiales</taxon>
        <taxon>Nocardiopsidaceae</taxon>
        <taxon>Nocardiopsis</taxon>
    </lineage>
</organism>
<dbReference type="SUPFAM" id="SSF51735">
    <property type="entry name" value="NAD(P)-binding Rossmann-fold domains"/>
    <property type="match status" value="1"/>
</dbReference>
<gene>
    <name evidence="2" type="ORF">GCM10007147_42330</name>
</gene>
<comment type="caution">
    <text evidence="2">The sequence shown here is derived from an EMBL/GenBank/DDBJ whole genome shotgun (WGS) entry which is preliminary data.</text>
</comment>
<keyword evidence="3" id="KW-1185">Reference proteome</keyword>
<dbReference type="InterPro" id="IPR013120">
    <property type="entry name" value="FAR_NAD-bd"/>
</dbReference>
<dbReference type="GO" id="GO:0004029">
    <property type="term" value="F:aldehyde dehydrogenase (NAD+) activity"/>
    <property type="evidence" value="ECO:0007669"/>
    <property type="project" value="TreeGrafter"/>
</dbReference>
<dbReference type="PANTHER" id="PTHR48079">
    <property type="entry name" value="PROTEIN YEEZ"/>
    <property type="match status" value="1"/>
</dbReference>
<dbReference type="PANTHER" id="PTHR48079:SF6">
    <property type="entry name" value="NAD(P)-BINDING DOMAIN-CONTAINING PROTEIN-RELATED"/>
    <property type="match status" value="1"/>
</dbReference>
<proteinExistence type="predicted"/>
<dbReference type="GO" id="GO:0005737">
    <property type="term" value="C:cytoplasm"/>
    <property type="evidence" value="ECO:0007669"/>
    <property type="project" value="TreeGrafter"/>
</dbReference>
<dbReference type="Gene3D" id="3.40.50.720">
    <property type="entry name" value="NAD(P)-binding Rossmann-like Domain"/>
    <property type="match status" value="1"/>
</dbReference>
<reference evidence="2 3" key="1">
    <citation type="journal article" date="2014" name="Int. J. Syst. Evol. Microbiol.">
        <title>Complete genome sequence of Corynebacterium casei LMG S-19264T (=DSM 44701T), isolated from a smear-ripened cheese.</title>
        <authorList>
            <consortium name="US DOE Joint Genome Institute (JGI-PGF)"/>
            <person name="Walter F."/>
            <person name="Albersmeier A."/>
            <person name="Kalinowski J."/>
            <person name="Ruckert C."/>
        </authorList>
    </citation>
    <scope>NUCLEOTIDE SEQUENCE [LARGE SCALE GENOMIC DNA]</scope>
    <source>
        <strain evidence="2 3">KCTC 19473</strain>
    </source>
</reference>
<evidence type="ECO:0000313" key="3">
    <source>
        <dbReference type="Proteomes" id="UP000654947"/>
    </source>
</evidence>
<protein>
    <recommendedName>
        <fullName evidence="1">Thioester reductase (TE) domain-containing protein</fullName>
    </recommendedName>
</protein>
<evidence type="ECO:0000259" key="1">
    <source>
        <dbReference type="Pfam" id="PF07993"/>
    </source>
</evidence>
<dbReference type="Proteomes" id="UP000654947">
    <property type="component" value="Unassembled WGS sequence"/>
</dbReference>
<dbReference type="RefSeq" id="WP_017578458.1">
    <property type="nucleotide sequence ID" value="NZ_BMXL01000035.1"/>
</dbReference>